<evidence type="ECO:0000256" key="2">
    <source>
        <dbReference type="SAM" id="Phobius"/>
    </source>
</evidence>
<dbReference type="GeneID" id="8299408"/>
<dbReference type="EMBL" id="GG692397">
    <property type="protein sequence ID" value="EER34142.1"/>
    <property type="molecule type" value="Genomic_DNA"/>
</dbReference>
<keyword evidence="2" id="KW-1133">Transmembrane helix</keyword>
<feature type="region of interest" description="Disordered" evidence="1">
    <location>
        <begin position="34"/>
        <end position="61"/>
    </location>
</feature>
<name>C5M987_CANTT</name>
<organism evidence="3 4">
    <name type="scientific">Candida tropicalis (strain ATCC MYA-3404 / T1)</name>
    <name type="common">Yeast</name>
    <dbReference type="NCBI Taxonomy" id="294747"/>
    <lineage>
        <taxon>Eukaryota</taxon>
        <taxon>Fungi</taxon>
        <taxon>Dikarya</taxon>
        <taxon>Ascomycota</taxon>
        <taxon>Saccharomycotina</taxon>
        <taxon>Pichiomycetes</taxon>
        <taxon>Debaryomycetaceae</taxon>
        <taxon>Candida/Lodderomyces clade</taxon>
        <taxon>Candida</taxon>
    </lineage>
</organism>
<protein>
    <submittedName>
        <fullName evidence="3">Halotolerance protein HAL2</fullName>
    </submittedName>
</protein>
<gene>
    <name evidence="3" type="ORF">CTRG_02959</name>
</gene>
<dbReference type="RefSeq" id="XP_002548663.1">
    <property type="nucleotide sequence ID" value="XM_002548617.1"/>
</dbReference>
<dbReference type="KEGG" id="ctp:CTRG_02959"/>
<feature type="compositionally biased region" description="Polar residues" evidence="1">
    <location>
        <begin position="41"/>
        <end position="61"/>
    </location>
</feature>
<evidence type="ECO:0000313" key="4">
    <source>
        <dbReference type="Proteomes" id="UP000002037"/>
    </source>
</evidence>
<dbReference type="AlphaFoldDB" id="C5M987"/>
<feature type="transmembrane region" description="Helical" evidence="2">
    <location>
        <begin position="7"/>
        <end position="27"/>
    </location>
</feature>
<keyword evidence="4" id="KW-1185">Reference proteome</keyword>
<proteinExistence type="predicted"/>
<evidence type="ECO:0000313" key="3">
    <source>
        <dbReference type="EMBL" id="EER34142.1"/>
    </source>
</evidence>
<accession>C5M987</accession>
<dbReference type="HOGENOM" id="CLU_1805925_0_0_1"/>
<sequence>MCLDSQFKFWIIKVLSFFLTLISFTTYNTNKKSDISASHPEMSTSVPREGNNNVGRTDQESRNNSFTIGNLKRISVKLFKSIFKGSTILTVSELVLIMIVKIVGVFSPNENSKLMVQKICYPLMLAIVVVWAIFKIIITYRSL</sequence>
<keyword evidence="2" id="KW-0472">Membrane</keyword>
<feature type="transmembrane region" description="Helical" evidence="2">
    <location>
        <begin position="87"/>
        <end position="107"/>
    </location>
</feature>
<dbReference type="VEuPathDB" id="FungiDB:CTRG_02959"/>
<dbReference type="Proteomes" id="UP000002037">
    <property type="component" value="Unassembled WGS sequence"/>
</dbReference>
<feature type="transmembrane region" description="Helical" evidence="2">
    <location>
        <begin position="119"/>
        <end position="140"/>
    </location>
</feature>
<keyword evidence="2" id="KW-0812">Transmembrane</keyword>
<reference evidence="3 4" key="1">
    <citation type="journal article" date="2009" name="Nature">
        <title>Evolution of pathogenicity and sexual reproduction in eight Candida genomes.</title>
        <authorList>
            <person name="Butler G."/>
            <person name="Rasmussen M.D."/>
            <person name="Lin M.F."/>
            <person name="Santos M.A."/>
            <person name="Sakthikumar S."/>
            <person name="Munro C.A."/>
            <person name="Rheinbay E."/>
            <person name="Grabherr M."/>
            <person name="Forche A."/>
            <person name="Reedy J.L."/>
            <person name="Agrafioti I."/>
            <person name="Arnaud M.B."/>
            <person name="Bates S."/>
            <person name="Brown A.J."/>
            <person name="Brunke S."/>
            <person name="Costanzo M.C."/>
            <person name="Fitzpatrick D.A."/>
            <person name="de Groot P.W."/>
            <person name="Harris D."/>
            <person name="Hoyer L.L."/>
            <person name="Hube B."/>
            <person name="Klis F.M."/>
            <person name="Kodira C."/>
            <person name="Lennard N."/>
            <person name="Logue M.E."/>
            <person name="Martin R."/>
            <person name="Neiman A.M."/>
            <person name="Nikolaou E."/>
            <person name="Quail M.A."/>
            <person name="Quinn J."/>
            <person name="Santos M.C."/>
            <person name="Schmitzberger F.F."/>
            <person name="Sherlock G."/>
            <person name="Shah P."/>
            <person name="Silverstein K.A."/>
            <person name="Skrzypek M.S."/>
            <person name="Soll D."/>
            <person name="Staggs R."/>
            <person name="Stansfield I."/>
            <person name="Stumpf M.P."/>
            <person name="Sudbery P.E."/>
            <person name="Srikantha T."/>
            <person name="Zeng Q."/>
            <person name="Berman J."/>
            <person name="Berriman M."/>
            <person name="Heitman J."/>
            <person name="Gow N.A."/>
            <person name="Lorenz M.C."/>
            <person name="Birren B.W."/>
            <person name="Kellis M."/>
            <person name="Cuomo C.A."/>
        </authorList>
    </citation>
    <scope>NUCLEOTIDE SEQUENCE [LARGE SCALE GENOMIC DNA]</scope>
    <source>
        <strain evidence="4">ATCC MYA-3404 / T1</strain>
    </source>
</reference>
<evidence type="ECO:0000256" key="1">
    <source>
        <dbReference type="SAM" id="MobiDB-lite"/>
    </source>
</evidence>